<evidence type="ECO:0000259" key="1">
    <source>
        <dbReference type="Pfam" id="PF15615"/>
    </source>
</evidence>
<proteinExistence type="predicted"/>
<dbReference type="Proteomes" id="UP000199656">
    <property type="component" value="Unassembled WGS sequence"/>
</dbReference>
<reference evidence="3" key="1">
    <citation type="submission" date="2016-10" db="EMBL/GenBank/DDBJ databases">
        <authorList>
            <person name="Varghese N."/>
            <person name="Submissions S."/>
        </authorList>
    </citation>
    <scope>NUCLEOTIDE SEQUENCE [LARGE SCALE GENOMIC DNA]</scope>
    <source>
        <strain evidence="3">DSM 23920</strain>
    </source>
</reference>
<accession>A0A1H4CFU2</accession>
<dbReference type="OrthoDB" id="1272986at2"/>
<gene>
    <name evidence="2" type="ORF">SAMN05660909_02612</name>
</gene>
<name>A0A1H4CFU2_9BACT</name>
<feature type="domain" description="TerB-C" evidence="1">
    <location>
        <begin position="435"/>
        <end position="571"/>
    </location>
</feature>
<organism evidence="2 3">
    <name type="scientific">Chitinophaga terrae</name>
    <name type="common">ex Kim and Jung 2007</name>
    <dbReference type="NCBI Taxonomy" id="408074"/>
    <lineage>
        <taxon>Bacteria</taxon>
        <taxon>Pseudomonadati</taxon>
        <taxon>Bacteroidota</taxon>
        <taxon>Chitinophagia</taxon>
        <taxon>Chitinophagales</taxon>
        <taxon>Chitinophagaceae</taxon>
        <taxon>Chitinophaga</taxon>
    </lineage>
</organism>
<evidence type="ECO:0000313" key="2">
    <source>
        <dbReference type="EMBL" id="SEA59228.1"/>
    </source>
</evidence>
<evidence type="ECO:0000313" key="3">
    <source>
        <dbReference type="Proteomes" id="UP000199656"/>
    </source>
</evidence>
<protein>
    <submittedName>
        <fullName evidence="2">TerB-C domain-containing protein</fullName>
    </submittedName>
</protein>
<dbReference type="EMBL" id="FNRL01000010">
    <property type="protein sequence ID" value="SEA59228.1"/>
    <property type="molecule type" value="Genomic_DNA"/>
</dbReference>
<dbReference type="STRING" id="408074.SAMN05660909_02612"/>
<dbReference type="Pfam" id="PF15615">
    <property type="entry name" value="TerB_C"/>
    <property type="match status" value="1"/>
</dbReference>
<dbReference type="AlphaFoldDB" id="A0A1H4CFU2"/>
<sequence length="576" mass="66262">MEGSMFTTQMFGKEWTTYCLDLGLQARGNDWLLKTMSQAFDALSVQQREILAGVCATTALPVTQRWRNWLYENTLEPFVSDRLSVYTANEILCNLARLREEEIQAISPVSIPVMADDSIIDISQEGGRINYEITVTETELALYEEEYNWRLGNKYGAKLGLSDQQIALLNKFYDPENSFLSVEGCCISTIKLYLSCLVSLEKQFEKRGSNMEQEVQAFVRKCVPASRGHTQEGRYQQQQVASAVYLTLFKKAESVIRNLYQHKRKINSNFSYSGFEQLFEDTFGKAAMDIMMLRKERIAAPDRETELRLNEMNPTRWKPAFDTIVAALTQENSGDISAQIDELAELNVNNPAYEQVFYEASRAFAKYDKLTAVRFYLKYIYADLHSEKIDSKQLQKTIQKSLFSTAAELQRFQQVIDELVGSKNLEKALESAPGIYEKQRKKIIIDEELLETVRINSSETIAKLNEILQEDEPEEEMIIQLPVQVNTVPDMPVTFSADLQLNDDQLQLMKLFSENNCTLPADTVTHFARERQLFKNRLIESINDACYEQLDDVLIEEINDGYEMNAFYYQKIVNLC</sequence>
<dbReference type="InterPro" id="IPR028932">
    <property type="entry name" value="TerB-C"/>
</dbReference>
<dbReference type="RefSeq" id="WP_089762236.1">
    <property type="nucleotide sequence ID" value="NZ_BKAT01000007.1"/>
</dbReference>
<keyword evidence="3" id="KW-1185">Reference proteome</keyword>